<dbReference type="InterPro" id="IPR002885">
    <property type="entry name" value="PPR_rpt"/>
</dbReference>
<proteinExistence type="predicted"/>
<dbReference type="InterPro" id="IPR011990">
    <property type="entry name" value="TPR-like_helical_dom_sf"/>
</dbReference>
<dbReference type="FunFam" id="1.25.40.10:FF:000144">
    <property type="entry name" value="Pentatricopeptide repeat-containing protein, mitochondrial"/>
    <property type="match status" value="1"/>
</dbReference>
<feature type="repeat" description="PPR" evidence="2">
    <location>
        <begin position="177"/>
        <end position="211"/>
    </location>
</feature>
<dbReference type="Gene3D" id="1.25.40.10">
    <property type="entry name" value="Tetratricopeptide repeat domain"/>
    <property type="match status" value="5"/>
</dbReference>
<feature type="repeat" description="PPR" evidence="2">
    <location>
        <begin position="348"/>
        <end position="378"/>
    </location>
</feature>
<gene>
    <name evidence="4" type="ORF">GOP47_0025102</name>
</gene>
<evidence type="ECO:0000256" key="1">
    <source>
        <dbReference type="ARBA" id="ARBA00022737"/>
    </source>
</evidence>
<dbReference type="InterPro" id="IPR046848">
    <property type="entry name" value="E_motif"/>
</dbReference>
<sequence>MLAWLGAAPRNVGRSASLSGKALLLKEGFPATNLLGTATQKAHSSLYYTGKCGEQQTHLRMVAVNVESEKTHLCAHTESIPEDRKDVKVHNTPESLARALDKVQLPCSRADFAFLAALLRLCGNMCALAQGQLVHIHIIKCEADQTTFLQNVLLQMYGKCGAVNDAHVVFTKMQQHDQHSWNFMASAYTHSGEWDLALEIFYRSRIQGFIVNEYVLTSIISACAGKEDLRQGKNAYACLVDSDYEASEAVGNALVNLYGRCHCLDDMWTVFNKIVEKSVISWSSIIMAYTRHNLGREAISLWCRMQQEAILPNKATVVGLIDACANEAALHRGKQAHCCLLRSLFENDGMVLTTFINMYGKCGDMENALKVFERLQEHSVVSWTALMAGYSQHGDTKEAFEIFDKMQQNGITPNEVTFVCILDAFNSQELFEKAKQMHACIKHNGFDTNVVVGTALVKMYGKCGSPSDARALFDAMPQRSLVSWNTMLSVYAQHRHGKDAFELFSLMLRRGVTLNQVTFVSMLSVCADEGAVIKGKWMHDQVVRHGYFKDVVVGNALLNMYTKCGQVNPAQNVFERLSERTVVSWNTMIPAYSYHGHGKEVLTMLRRMKKDGVHPNLATFKVILSACGHAGRVDDANACVNAMSELFGLRADTELYDCVIDLLGRTGRLDDVEEKISLMPVQPRLESWLMLLGACSNQADLQRGEYVANQVFEMFPECTAPYVILSNMYVAAGRDSDADRLLSRMKSKGLMQSGECSYIEVDGVVKEFSCDNRLDPQEQEIHDELGRLERLAADANFKATSYGDLASDNTSCYHTERLAIAFGFSCKSSLFVAKSAQMCSECHVFLKIVSKVCDKEIIISDSTGVHRMQDGACSCAN</sequence>
<name>A0A9D4Z4X1_ADICA</name>
<dbReference type="PANTHER" id="PTHR47926">
    <property type="entry name" value="PENTATRICOPEPTIDE REPEAT-CONTAINING PROTEIN"/>
    <property type="match status" value="1"/>
</dbReference>
<dbReference type="Pfam" id="PF13041">
    <property type="entry name" value="PPR_2"/>
    <property type="match status" value="4"/>
</dbReference>
<dbReference type="InterPro" id="IPR032867">
    <property type="entry name" value="DYW_dom"/>
</dbReference>
<dbReference type="GO" id="GO:0003723">
    <property type="term" value="F:RNA binding"/>
    <property type="evidence" value="ECO:0007669"/>
    <property type="project" value="InterPro"/>
</dbReference>
<keyword evidence="1" id="KW-0677">Repeat</keyword>
<evidence type="ECO:0000313" key="5">
    <source>
        <dbReference type="Proteomes" id="UP000886520"/>
    </source>
</evidence>
<dbReference type="FunFam" id="1.25.40.10:FF:000031">
    <property type="entry name" value="Pentatricopeptide repeat-containing protein mitochondrial"/>
    <property type="match status" value="1"/>
</dbReference>
<dbReference type="SUPFAM" id="SSF48452">
    <property type="entry name" value="TPR-like"/>
    <property type="match status" value="1"/>
</dbReference>
<dbReference type="Proteomes" id="UP000886520">
    <property type="component" value="Chromosome 24"/>
</dbReference>
<dbReference type="AlphaFoldDB" id="A0A9D4Z4X1"/>
<feature type="domain" description="DYW" evidence="3">
    <location>
        <begin position="794"/>
        <end position="877"/>
    </location>
</feature>
<reference evidence="4" key="1">
    <citation type="submission" date="2021-01" db="EMBL/GenBank/DDBJ databases">
        <title>Adiantum capillus-veneris genome.</title>
        <authorList>
            <person name="Fang Y."/>
            <person name="Liao Q."/>
        </authorList>
    </citation>
    <scope>NUCLEOTIDE SEQUENCE</scope>
    <source>
        <strain evidence="4">H3</strain>
        <tissue evidence="4">Leaf</tissue>
    </source>
</reference>
<dbReference type="InterPro" id="IPR046960">
    <property type="entry name" value="PPR_At4g14850-like_plant"/>
</dbReference>
<dbReference type="PANTHER" id="PTHR47926:SF533">
    <property type="entry name" value="DYW DOMAIN-CONTAINING PROTEIN"/>
    <property type="match status" value="1"/>
</dbReference>
<organism evidence="4 5">
    <name type="scientific">Adiantum capillus-veneris</name>
    <name type="common">Maidenhair fern</name>
    <dbReference type="NCBI Taxonomy" id="13818"/>
    <lineage>
        <taxon>Eukaryota</taxon>
        <taxon>Viridiplantae</taxon>
        <taxon>Streptophyta</taxon>
        <taxon>Embryophyta</taxon>
        <taxon>Tracheophyta</taxon>
        <taxon>Polypodiopsida</taxon>
        <taxon>Polypodiidae</taxon>
        <taxon>Polypodiales</taxon>
        <taxon>Pteridineae</taxon>
        <taxon>Pteridaceae</taxon>
        <taxon>Vittarioideae</taxon>
        <taxon>Adiantum</taxon>
    </lineage>
</organism>
<accession>A0A9D4Z4X1</accession>
<feature type="repeat" description="PPR" evidence="2">
    <location>
        <begin position="379"/>
        <end position="413"/>
    </location>
</feature>
<evidence type="ECO:0000259" key="3">
    <source>
        <dbReference type="Pfam" id="PF14432"/>
    </source>
</evidence>
<dbReference type="Pfam" id="PF14432">
    <property type="entry name" value="DYW_deaminase"/>
    <property type="match status" value="1"/>
</dbReference>
<dbReference type="Pfam" id="PF20431">
    <property type="entry name" value="E_motif"/>
    <property type="match status" value="1"/>
</dbReference>
<dbReference type="PROSITE" id="PS51375">
    <property type="entry name" value="PPR"/>
    <property type="match status" value="6"/>
</dbReference>
<dbReference type="EMBL" id="JABFUD020000024">
    <property type="protein sequence ID" value="KAI5060682.1"/>
    <property type="molecule type" value="Genomic_DNA"/>
</dbReference>
<keyword evidence="5" id="KW-1185">Reference proteome</keyword>
<evidence type="ECO:0000313" key="4">
    <source>
        <dbReference type="EMBL" id="KAI5060682.1"/>
    </source>
</evidence>
<feature type="repeat" description="PPR" evidence="2">
    <location>
        <begin position="278"/>
        <end position="312"/>
    </location>
</feature>
<protein>
    <recommendedName>
        <fullName evidence="3">DYW domain-containing protein</fullName>
    </recommendedName>
</protein>
<dbReference type="FunFam" id="1.25.40.10:FF:001093">
    <property type="entry name" value="Pentatricopeptide repeat-containing protein At2g34400"/>
    <property type="match status" value="1"/>
</dbReference>
<comment type="caution">
    <text evidence="4">The sequence shown here is derived from an EMBL/GenBank/DDBJ whole genome shotgun (WGS) entry which is preliminary data.</text>
</comment>
<dbReference type="GO" id="GO:0009451">
    <property type="term" value="P:RNA modification"/>
    <property type="evidence" value="ECO:0007669"/>
    <property type="project" value="InterPro"/>
</dbReference>
<dbReference type="OrthoDB" id="1907598at2759"/>
<feature type="repeat" description="PPR" evidence="2">
    <location>
        <begin position="480"/>
        <end position="514"/>
    </location>
</feature>
<dbReference type="NCBIfam" id="TIGR00756">
    <property type="entry name" value="PPR"/>
    <property type="match status" value="5"/>
</dbReference>
<dbReference type="GO" id="GO:0008270">
    <property type="term" value="F:zinc ion binding"/>
    <property type="evidence" value="ECO:0007669"/>
    <property type="project" value="InterPro"/>
</dbReference>
<feature type="repeat" description="PPR" evidence="2">
    <location>
        <begin position="581"/>
        <end position="615"/>
    </location>
</feature>
<dbReference type="Pfam" id="PF01535">
    <property type="entry name" value="PPR"/>
    <property type="match status" value="4"/>
</dbReference>
<evidence type="ECO:0000256" key="2">
    <source>
        <dbReference type="PROSITE-ProRule" id="PRU00708"/>
    </source>
</evidence>